<name>A0A518GUJ7_9BACT</name>
<feature type="transmembrane region" description="Helical" evidence="6">
    <location>
        <begin position="352"/>
        <end position="370"/>
    </location>
</feature>
<proteinExistence type="predicted"/>
<feature type="region of interest" description="Disordered" evidence="5">
    <location>
        <begin position="618"/>
        <end position="638"/>
    </location>
</feature>
<protein>
    <submittedName>
        <fullName evidence="8">ABC-2 family transporter protein</fullName>
    </submittedName>
</protein>
<feature type="transmembrane region" description="Helical" evidence="6">
    <location>
        <begin position="149"/>
        <end position="174"/>
    </location>
</feature>
<keyword evidence="4 6" id="KW-0472">Membrane</keyword>
<dbReference type="AlphaFoldDB" id="A0A518GUJ7"/>
<reference evidence="8 9" key="1">
    <citation type="submission" date="2019-02" db="EMBL/GenBank/DDBJ databases">
        <title>Deep-cultivation of Planctomycetes and their phenomic and genomic characterization uncovers novel biology.</title>
        <authorList>
            <person name="Wiegand S."/>
            <person name="Jogler M."/>
            <person name="Boedeker C."/>
            <person name="Pinto D."/>
            <person name="Vollmers J."/>
            <person name="Rivas-Marin E."/>
            <person name="Kohn T."/>
            <person name="Peeters S.H."/>
            <person name="Heuer A."/>
            <person name="Rast P."/>
            <person name="Oberbeckmann S."/>
            <person name="Bunk B."/>
            <person name="Jeske O."/>
            <person name="Meyerdierks A."/>
            <person name="Storesund J.E."/>
            <person name="Kallscheuer N."/>
            <person name="Luecker S."/>
            <person name="Lage O.M."/>
            <person name="Pohl T."/>
            <person name="Merkel B.J."/>
            <person name="Hornburger P."/>
            <person name="Mueller R.-W."/>
            <person name="Bruemmer F."/>
            <person name="Labrenz M."/>
            <person name="Spormann A.M."/>
            <person name="Op den Camp H."/>
            <person name="Overmann J."/>
            <person name="Amann R."/>
            <person name="Jetten M.S.M."/>
            <person name="Mascher T."/>
            <person name="Medema M.H."/>
            <person name="Devos D.P."/>
            <person name="Kaster A.-K."/>
            <person name="Ovreas L."/>
            <person name="Rohde M."/>
            <person name="Galperin M.Y."/>
            <person name="Jogler C."/>
        </authorList>
    </citation>
    <scope>NUCLEOTIDE SEQUENCE [LARGE SCALE GENOMIC DNA]</scope>
    <source>
        <strain evidence="8 9">ElP</strain>
    </source>
</reference>
<feature type="transmembrane region" description="Helical" evidence="6">
    <location>
        <begin position="186"/>
        <end position="210"/>
    </location>
</feature>
<evidence type="ECO:0000256" key="6">
    <source>
        <dbReference type="SAM" id="Phobius"/>
    </source>
</evidence>
<dbReference type="EMBL" id="CP036426">
    <property type="protein sequence ID" value="QDV32256.1"/>
    <property type="molecule type" value="Genomic_DNA"/>
</dbReference>
<keyword evidence="9" id="KW-1185">Reference proteome</keyword>
<dbReference type="Pfam" id="PF12679">
    <property type="entry name" value="ABC2_membrane_2"/>
    <property type="match status" value="1"/>
</dbReference>
<dbReference type="OrthoDB" id="256443at2"/>
<feature type="compositionally biased region" description="Polar residues" evidence="5">
    <location>
        <begin position="626"/>
        <end position="638"/>
    </location>
</feature>
<feature type="transmembrane region" description="Helical" evidence="6">
    <location>
        <begin position="438"/>
        <end position="458"/>
    </location>
</feature>
<gene>
    <name evidence="8" type="ORF">ElP_00790</name>
</gene>
<evidence type="ECO:0000256" key="1">
    <source>
        <dbReference type="ARBA" id="ARBA00004141"/>
    </source>
</evidence>
<dbReference type="Proteomes" id="UP000317835">
    <property type="component" value="Chromosome"/>
</dbReference>
<feature type="transmembrane region" description="Helical" evidence="6">
    <location>
        <begin position="122"/>
        <end position="143"/>
    </location>
</feature>
<feature type="transmembrane region" description="Helical" evidence="6">
    <location>
        <begin position="67"/>
        <end position="92"/>
    </location>
</feature>
<keyword evidence="2 6" id="KW-0812">Transmembrane</keyword>
<comment type="subcellular location">
    <subcellularLocation>
        <location evidence="1">Membrane</location>
        <topology evidence="1">Multi-pass membrane protein</topology>
    </subcellularLocation>
</comment>
<evidence type="ECO:0000256" key="4">
    <source>
        <dbReference type="ARBA" id="ARBA00023136"/>
    </source>
</evidence>
<feature type="transmembrane region" description="Helical" evidence="6">
    <location>
        <begin position="269"/>
        <end position="288"/>
    </location>
</feature>
<dbReference type="GO" id="GO:0005886">
    <property type="term" value="C:plasma membrane"/>
    <property type="evidence" value="ECO:0007669"/>
    <property type="project" value="UniProtKB-SubCell"/>
</dbReference>
<dbReference type="RefSeq" id="WP_145266220.1">
    <property type="nucleotide sequence ID" value="NZ_CP036426.1"/>
</dbReference>
<dbReference type="InterPro" id="IPR013525">
    <property type="entry name" value="ABC2_TM"/>
</dbReference>
<feature type="transmembrane region" description="Helical" evidence="6">
    <location>
        <begin position="29"/>
        <end position="47"/>
    </location>
</feature>
<evidence type="ECO:0000259" key="7">
    <source>
        <dbReference type="Pfam" id="PF01061"/>
    </source>
</evidence>
<evidence type="ECO:0000313" key="8">
    <source>
        <dbReference type="EMBL" id="QDV32256.1"/>
    </source>
</evidence>
<dbReference type="KEGG" id="tpla:ElP_00790"/>
<sequence>MQSRRRWRLGPGPVFAWEWLTGSRRWQLYAGRVLFGMVLLLSIWAVWERFAGRVMDLSVLGQLGTSLYVSYALTQLGLVCLVTPAVTSGAICQEKARGSLLHLLTTDLSDAEIVFGKLLARLVPVGMLLATGVPVLMICGLLGGLDPNAVLGAVAVTAGTALLCCSGALMISVWARKPHGALMGAYFALTMWLLLVPAGEIVALFGLSLMGGPGGQPSWLPVLFLLFEPGARLSLGMPPSWLAPLHPFWMVLAPYSAPGTVTLADQLRFLGLSALGSGVMALVSVRSLRRVYLGQLGRPRKATKYLRLPQFGRRKPEQGLGGRGWLPGPSLDANPVLWREWHRNAPSLPQRILWHIFVITSVVLYLPLIVDAAMPGRPMLSEWLLGVANGFTVTYGLLLLSVSSSTSMSEERARGSLDILMSTPLPTSKIVWGKWWGAYRGVLFLALMPAAVAVLLGVKNLKVLEPTLTIGLILSQGAILTSLGVLLATRIEKQGRAVGLSVAAFGALSFGWPLLVVVMGLGTGPRQRGLEALLLQAPWYGSHRLLDPMVEWTSYRSYGWRYDNAAEILTWGAIWLVLNTMLAALLVARTLSGFNRHLGRMDENPDYAGRATVVLESGPDLPLPQGPTTLAPSAARQT</sequence>
<dbReference type="Pfam" id="PF01061">
    <property type="entry name" value="ABC2_membrane"/>
    <property type="match status" value="1"/>
</dbReference>
<feature type="transmembrane region" description="Helical" evidence="6">
    <location>
        <begin position="500"/>
        <end position="521"/>
    </location>
</feature>
<evidence type="ECO:0000256" key="2">
    <source>
        <dbReference type="ARBA" id="ARBA00022692"/>
    </source>
</evidence>
<dbReference type="PANTHER" id="PTHR43471">
    <property type="entry name" value="ABC TRANSPORTER PERMEASE"/>
    <property type="match status" value="1"/>
</dbReference>
<keyword evidence="3 6" id="KW-1133">Transmembrane helix</keyword>
<dbReference type="GO" id="GO:0140359">
    <property type="term" value="F:ABC-type transporter activity"/>
    <property type="evidence" value="ECO:0007669"/>
    <property type="project" value="InterPro"/>
</dbReference>
<evidence type="ECO:0000256" key="5">
    <source>
        <dbReference type="SAM" id="MobiDB-lite"/>
    </source>
</evidence>
<evidence type="ECO:0000256" key="3">
    <source>
        <dbReference type="ARBA" id="ARBA00022989"/>
    </source>
</evidence>
<accession>A0A518GUJ7</accession>
<organism evidence="8 9">
    <name type="scientific">Tautonia plasticadhaerens</name>
    <dbReference type="NCBI Taxonomy" id="2527974"/>
    <lineage>
        <taxon>Bacteria</taxon>
        <taxon>Pseudomonadati</taxon>
        <taxon>Planctomycetota</taxon>
        <taxon>Planctomycetia</taxon>
        <taxon>Isosphaerales</taxon>
        <taxon>Isosphaeraceae</taxon>
        <taxon>Tautonia</taxon>
    </lineage>
</organism>
<feature type="transmembrane region" description="Helical" evidence="6">
    <location>
        <begin position="382"/>
        <end position="402"/>
    </location>
</feature>
<feature type="transmembrane region" description="Helical" evidence="6">
    <location>
        <begin position="470"/>
        <end position="488"/>
    </location>
</feature>
<feature type="domain" description="ABC-2 type transporter transmembrane" evidence="7">
    <location>
        <begin position="17"/>
        <end position="196"/>
    </location>
</feature>
<feature type="transmembrane region" description="Helical" evidence="6">
    <location>
        <begin position="568"/>
        <end position="591"/>
    </location>
</feature>
<evidence type="ECO:0000313" key="9">
    <source>
        <dbReference type="Proteomes" id="UP000317835"/>
    </source>
</evidence>